<dbReference type="GO" id="GO:0005634">
    <property type="term" value="C:nucleus"/>
    <property type="evidence" value="ECO:0007669"/>
    <property type="project" value="UniProtKB-ARBA"/>
</dbReference>
<dbReference type="SMART" id="SM00884">
    <property type="entry name" value="Cullin_Nedd8"/>
    <property type="match status" value="1"/>
</dbReference>
<dbReference type="Gene3D" id="1.10.10.10">
    <property type="entry name" value="Winged helix-like DNA-binding domain superfamily/Winged helix DNA-binding domain"/>
    <property type="match status" value="1"/>
</dbReference>
<feature type="compositionally biased region" description="Polar residues" evidence="12">
    <location>
        <begin position="1"/>
        <end position="11"/>
    </location>
</feature>
<evidence type="ECO:0000256" key="1">
    <source>
        <dbReference type="ARBA" id="ARBA00004906"/>
    </source>
</evidence>
<comment type="similarity">
    <text evidence="2 10 11">Belongs to the cullin family.</text>
</comment>
<dbReference type="FunFam" id="3.30.230.130:FF:000001">
    <property type="entry name" value="Cullin 4A"/>
    <property type="match status" value="1"/>
</dbReference>
<dbReference type="PANTHER" id="PTHR11932">
    <property type="entry name" value="CULLIN"/>
    <property type="match status" value="1"/>
</dbReference>
<gene>
    <name evidence="14" type="ORF">XAT740_LOCUS34978</name>
</gene>
<dbReference type="InterPro" id="IPR019559">
    <property type="entry name" value="Cullin_neddylation_domain"/>
</dbReference>
<evidence type="ECO:0000256" key="6">
    <source>
        <dbReference type="ARBA" id="ARBA00022786"/>
    </source>
</evidence>
<keyword evidence="8" id="KW-0234">DNA repair</keyword>
<evidence type="ECO:0000256" key="12">
    <source>
        <dbReference type="SAM" id="MobiDB-lite"/>
    </source>
</evidence>
<dbReference type="SUPFAM" id="SSF74788">
    <property type="entry name" value="Cullin repeat-like"/>
    <property type="match status" value="1"/>
</dbReference>
<comment type="pathway">
    <text evidence="1">Protein modification; protein ubiquitination.</text>
</comment>
<dbReference type="FunFam" id="1.20.1310.10:FF:000001">
    <property type="entry name" value="Cullin 3"/>
    <property type="match status" value="1"/>
</dbReference>
<keyword evidence="4" id="KW-0597">Phosphoprotein</keyword>
<feature type="region of interest" description="Disordered" evidence="12">
    <location>
        <begin position="1"/>
        <end position="61"/>
    </location>
</feature>
<dbReference type="GO" id="GO:0042254">
    <property type="term" value="P:ribosome biogenesis"/>
    <property type="evidence" value="ECO:0007669"/>
    <property type="project" value="UniProtKB-ARBA"/>
</dbReference>
<keyword evidence="15" id="KW-1185">Reference proteome</keyword>
<dbReference type="Pfam" id="PF00888">
    <property type="entry name" value="Cullin"/>
    <property type="match status" value="1"/>
</dbReference>
<dbReference type="InterPro" id="IPR016159">
    <property type="entry name" value="Cullin_repeat-like_dom_sf"/>
</dbReference>
<dbReference type="FunFam" id="1.20.1310.10:FF:000004">
    <property type="entry name" value="Cullin 4B"/>
    <property type="match status" value="1"/>
</dbReference>
<evidence type="ECO:0000313" key="14">
    <source>
        <dbReference type="EMBL" id="CAF1416735.1"/>
    </source>
</evidence>
<keyword evidence="6" id="KW-0833">Ubl conjugation pathway</keyword>
<comment type="caution">
    <text evidence="14">The sequence shown here is derived from an EMBL/GenBank/DDBJ whole genome shotgun (WGS) entry which is preliminary data.</text>
</comment>
<dbReference type="SMART" id="SM00182">
    <property type="entry name" value="CULLIN"/>
    <property type="match status" value="1"/>
</dbReference>
<reference evidence="14" key="1">
    <citation type="submission" date="2021-02" db="EMBL/GenBank/DDBJ databases">
        <authorList>
            <person name="Nowell W R."/>
        </authorList>
    </citation>
    <scope>NUCLEOTIDE SEQUENCE</scope>
</reference>
<evidence type="ECO:0000256" key="10">
    <source>
        <dbReference type="PROSITE-ProRule" id="PRU00330"/>
    </source>
</evidence>
<dbReference type="GO" id="GO:0006281">
    <property type="term" value="P:DNA repair"/>
    <property type="evidence" value="ECO:0007669"/>
    <property type="project" value="UniProtKB-KW"/>
</dbReference>
<dbReference type="FunFam" id="1.10.10.10:FF:000050">
    <property type="entry name" value="Cullin 4B"/>
    <property type="match status" value="1"/>
</dbReference>
<dbReference type="PROSITE" id="PS50069">
    <property type="entry name" value="CULLIN_2"/>
    <property type="match status" value="1"/>
</dbReference>
<dbReference type="Pfam" id="PF26557">
    <property type="entry name" value="Cullin_AB"/>
    <property type="match status" value="1"/>
</dbReference>
<evidence type="ECO:0000256" key="5">
    <source>
        <dbReference type="ARBA" id="ARBA00022763"/>
    </source>
</evidence>
<dbReference type="InterPro" id="IPR001373">
    <property type="entry name" value="Cullin_N"/>
</dbReference>
<dbReference type="AlphaFoldDB" id="A0A815M7J3"/>
<name>A0A815M7J3_ADIRI</name>
<dbReference type="GO" id="GO:0031625">
    <property type="term" value="F:ubiquitin protein ligase binding"/>
    <property type="evidence" value="ECO:0007669"/>
    <property type="project" value="InterPro"/>
</dbReference>
<proteinExistence type="inferred from homology"/>
<dbReference type="GO" id="GO:0031464">
    <property type="term" value="C:Cul4A-RING E3 ubiquitin ligase complex"/>
    <property type="evidence" value="ECO:0007669"/>
    <property type="project" value="UniProtKB-ARBA"/>
</dbReference>
<dbReference type="InterPro" id="IPR045093">
    <property type="entry name" value="Cullin"/>
</dbReference>
<dbReference type="InterPro" id="IPR036390">
    <property type="entry name" value="WH_DNA-bd_sf"/>
</dbReference>
<dbReference type="EMBL" id="CAJNOR010003465">
    <property type="protein sequence ID" value="CAF1416735.1"/>
    <property type="molecule type" value="Genomic_DNA"/>
</dbReference>
<evidence type="ECO:0000313" key="15">
    <source>
        <dbReference type="Proteomes" id="UP000663828"/>
    </source>
</evidence>
<dbReference type="InterPro" id="IPR036388">
    <property type="entry name" value="WH-like_DNA-bd_sf"/>
</dbReference>
<sequence length="791" mass="92059">MSKASATNSSVRLKRDHQNSLAEESTVSSLPIKKQKQQHNTTVADKEARNRYSNGSSSSTFMPTNSTKKLVIKNLKSAPLVPPPDYFDKIWPLLKQALEAILNGTTSPTNEEQLYRHINHLCTTSSNDANPSSNLLYENLRKILDEHIQTLVPLLLSEPNDSLDYLRTLNTVWNDHMSLIRQLFIVLDRTYVLHAAVPSIWELSQDLFRRHIMQNMKISNRCINGLLKLIEQERRSETVDRSLIKSLIRMLIDLHLYRKDFEPVFLRTTEQLYHNEGRQLIQTLELSQYLTHVERRLREEQTRITHYIDQSTKVQLVHLVETNLITLHIKGMLSKGFDTLIDENRYGSITLMYELILRVGQTGILELREAFGNYIKKHGRALVVDSEKDEKMVDELLEFKEKLDQFLLECFHNNEKFSNTLKDSFEHFLNQRSNKPAELIAKAVDARLRTGNKEASEEELEKILDKLLVLFRFIHGKDVFEAFYKKDLAKRLLVGKSASVDAEKSMLLKLKHECGNVFTSKLEGMFKDMELSKDIMSAFEQHMHGRETPGNINMYVSILTMGFWPTYQPVTAILPPELCRLQEIFAKFYLSKHTGRKLHWQYSLDHCLLKGWLKDKMPKEFQVSLFQALVLLLFNQHLELNYNDIKEQTKLQEAELHRTLQSLACGKIRLLNKKPLTKEINSNDQFTLNTSFEHKLIRIKINQVQLKETQEENSSTTQRVVQDRHYQIDAAVVRIMKTRKTLPHAQLMSEVFAQLKFPISTSTVKTRIESLLEREYMKRSADNANVYEYIA</sequence>
<dbReference type="Gene3D" id="1.20.1310.10">
    <property type="entry name" value="Cullin Repeats"/>
    <property type="match status" value="4"/>
</dbReference>
<dbReference type="SUPFAM" id="SSF46785">
    <property type="entry name" value="Winged helix' DNA-binding domain"/>
    <property type="match status" value="1"/>
</dbReference>
<protein>
    <recommendedName>
        <fullName evidence="9">Cullin-4</fullName>
    </recommendedName>
</protein>
<keyword evidence="5" id="KW-0227">DNA damage</keyword>
<accession>A0A815M7J3</accession>
<evidence type="ECO:0000256" key="8">
    <source>
        <dbReference type="ARBA" id="ARBA00023204"/>
    </source>
</evidence>
<dbReference type="GO" id="GO:0006511">
    <property type="term" value="P:ubiquitin-dependent protein catabolic process"/>
    <property type="evidence" value="ECO:0007669"/>
    <property type="project" value="InterPro"/>
</dbReference>
<feature type="compositionally biased region" description="Polar residues" evidence="12">
    <location>
        <begin position="19"/>
        <end position="29"/>
    </location>
</feature>
<feature type="compositionally biased region" description="Polar residues" evidence="12">
    <location>
        <begin position="51"/>
        <end position="61"/>
    </location>
</feature>
<evidence type="ECO:0000256" key="2">
    <source>
        <dbReference type="ARBA" id="ARBA00006019"/>
    </source>
</evidence>
<evidence type="ECO:0000256" key="4">
    <source>
        <dbReference type="ARBA" id="ARBA00022553"/>
    </source>
</evidence>
<dbReference type="SUPFAM" id="SSF75632">
    <property type="entry name" value="Cullin homology domain"/>
    <property type="match status" value="1"/>
</dbReference>
<organism evidence="14 15">
    <name type="scientific">Adineta ricciae</name>
    <name type="common">Rotifer</name>
    <dbReference type="NCBI Taxonomy" id="249248"/>
    <lineage>
        <taxon>Eukaryota</taxon>
        <taxon>Metazoa</taxon>
        <taxon>Spiralia</taxon>
        <taxon>Gnathifera</taxon>
        <taxon>Rotifera</taxon>
        <taxon>Eurotatoria</taxon>
        <taxon>Bdelloidea</taxon>
        <taxon>Adinetida</taxon>
        <taxon>Adinetidae</taxon>
        <taxon>Adineta</taxon>
    </lineage>
</organism>
<dbReference type="PROSITE" id="PS01256">
    <property type="entry name" value="CULLIN_1"/>
    <property type="match status" value="1"/>
</dbReference>
<evidence type="ECO:0000256" key="7">
    <source>
        <dbReference type="ARBA" id="ARBA00022843"/>
    </source>
</evidence>
<evidence type="ECO:0000256" key="11">
    <source>
        <dbReference type="RuleBase" id="RU003829"/>
    </source>
</evidence>
<dbReference type="InterPro" id="IPR036317">
    <property type="entry name" value="Cullin_homology_sf"/>
</dbReference>
<dbReference type="InterPro" id="IPR016157">
    <property type="entry name" value="Cullin_CS"/>
</dbReference>
<keyword evidence="3" id="KW-1017">Isopeptide bond</keyword>
<dbReference type="Gene3D" id="3.30.230.130">
    <property type="entry name" value="Cullin, Chain C, Domain 2"/>
    <property type="match status" value="1"/>
</dbReference>
<keyword evidence="7" id="KW-0832">Ubl conjugation</keyword>
<evidence type="ECO:0000256" key="9">
    <source>
        <dbReference type="ARBA" id="ARBA00069613"/>
    </source>
</evidence>
<feature type="domain" description="Cullin family profile" evidence="13">
    <location>
        <begin position="435"/>
        <end position="664"/>
    </location>
</feature>
<dbReference type="Pfam" id="PF10557">
    <property type="entry name" value="Cullin_Nedd8"/>
    <property type="match status" value="1"/>
</dbReference>
<evidence type="ECO:0000259" key="13">
    <source>
        <dbReference type="PROSITE" id="PS50069"/>
    </source>
</evidence>
<dbReference type="InterPro" id="IPR016158">
    <property type="entry name" value="Cullin_homology"/>
</dbReference>
<dbReference type="Proteomes" id="UP000663828">
    <property type="component" value="Unassembled WGS sequence"/>
</dbReference>
<dbReference type="FunFam" id="1.20.1310.10:FF:000003">
    <property type="entry name" value="Cullin 4A"/>
    <property type="match status" value="1"/>
</dbReference>
<dbReference type="InterPro" id="IPR059120">
    <property type="entry name" value="Cullin-like_AB"/>
</dbReference>
<evidence type="ECO:0000256" key="3">
    <source>
        <dbReference type="ARBA" id="ARBA00022499"/>
    </source>
</evidence>